<name>A0A6N6MZ10_9BACT</name>
<dbReference type="Proteomes" id="UP000438699">
    <property type="component" value="Unassembled WGS sequence"/>
</dbReference>
<comment type="caution">
    <text evidence="1">The sequence shown here is derived from an EMBL/GenBank/DDBJ whole genome shotgun (WGS) entry which is preliminary data.</text>
</comment>
<organism evidence="1 2">
    <name type="scientific">Pseudodesulfovibrio senegalensis</name>
    <dbReference type="NCBI Taxonomy" id="1721087"/>
    <lineage>
        <taxon>Bacteria</taxon>
        <taxon>Pseudomonadati</taxon>
        <taxon>Thermodesulfobacteriota</taxon>
        <taxon>Desulfovibrionia</taxon>
        <taxon>Desulfovibrionales</taxon>
        <taxon>Desulfovibrionaceae</taxon>
    </lineage>
</organism>
<sequence>MSLEHIRRIEAVGPLLHGADHVDVRSAQGPVGHREHLAAMLGWKPWWLRMLYGLRRGVAALMGLEQADFNTQGLQSVPMEPGGTAGPFVVVEAAEGHYWIAKAEDRHLLAYLVSVCEPLANGDNRMHVATIVHYRHWTGPVYFNLVRPFHHLIVWLSLRKSVRPAS</sequence>
<protein>
    <submittedName>
        <fullName evidence="1">DUF2867 domain-containing protein</fullName>
    </submittedName>
</protein>
<dbReference type="OrthoDB" id="7058586at2"/>
<dbReference type="EMBL" id="WAIE01000006">
    <property type="protein sequence ID" value="KAB1440865.1"/>
    <property type="molecule type" value="Genomic_DNA"/>
</dbReference>
<gene>
    <name evidence="1" type="ORF">F8A88_13030</name>
</gene>
<dbReference type="RefSeq" id="WP_151151609.1">
    <property type="nucleotide sequence ID" value="NZ_WAIE01000006.1"/>
</dbReference>
<evidence type="ECO:0000313" key="1">
    <source>
        <dbReference type="EMBL" id="KAB1440865.1"/>
    </source>
</evidence>
<reference evidence="1 2" key="1">
    <citation type="journal article" date="2017" name="Int. J. Syst. Evol. Microbiol.">
        <title>Desulfovibrio senegalensis sp. nov., a mesophilic sulfate reducer isolated from marine sediment.</title>
        <authorList>
            <person name="Thioye A."/>
            <person name="Gam Z.B.A."/>
            <person name="Mbengue M."/>
            <person name="Cayol J.L."/>
            <person name="Joseph-Bartoli M."/>
            <person name="Toure-Kane C."/>
            <person name="Labat M."/>
        </authorList>
    </citation>
    <scope>NUCLEOTIDE SEQUENCE [LARGE SCALE GENOMIC DNA]</scope>
    <source>
        <strain evidence="1 2">DSM 101509</strain>
    </source>
</reference>
<dbReference type="InterPro" id="IPR021295">
    <property type="entry name" value="DUF2867"/>
</dbReference>
<dbReference type="Pfam" id="PF11066">
    <property type="entry name" value="DUF2867"/>
    <property type="match status" value="1"/>
</dbReference>
<accession>A0A6N6MZ10</accession>
<evidence type="ECO:0000313" key="2">
    <source>
        <dbReference type="Proteomes" id="UP000438699"/>
    </source>
</evidence>
<proteinExistence type="predicted"/>
<dbReference type="AlphaFoldDB" id="A0A6N6MZ10"/>
<keyword evidence="2" id="KW-1185">Reference proteome</keyword>